<keyword evidence="3 8" id="KW-0812">Transmembrane</keyword>
<organism evidence="10 11">
    <name type="scientific">Phytophthora fragariae</name>
    <dbReference type="NCBI Taxonomy" id="53985"/>
    <lineage>
        <taxon>Eukaryota</taxon>
        <taxon>Sar</taxon>
        <taxon>Stramenopiles</taxon>
        <taxon>Oomycota</taxon>
        <taxon>Peronosporomycetes</taxon>
        <taxon>Peronosporales</taxon>
        <taxon>Peronosporaceae</taxon>
        <taxon>Phytophthora</taxon>
    </lineage>
</organism>
<protein>
    <submittedName>
        <fullName evidence="10">ABC transporter G family member 31</fullName>
    </submittedName>
</protein>
<dbReference type="Pfam" id="PF01061">
    <property type="entry name" value="ABC2_membrane"/>
    <property type="match status" value="1"/>
</dbReference>
<evidence type="ECO:0000313" key="11">
    <source>
        <dbReference type="Proteomes" id="UP000460718"/>
    </source>
</evidence>
<dbReference type="InterPro" id="IPR027417">
    <property type="entry name" value="P-loop_NTPase"/>
</dbReference>
<dbReference type="SMART" id="SM00382">
    <property type="entry name" value="AAA"/>
    <property type="match status" value="1"/>
</dbReference>
<dbReference type="Gene3D" id="3.40.50.300">
    <property type="entry name" value="P-loop containing nucleotide triphosphate hydrolases"/>
    <property type="match status" value="1"/>
</dbReference>
<evidence type="ECO:0000313" key="10">
    <source>
        <dbReference type="EMBL" id="KAE8974244.1"/>
    </source>
</evidence>
<reference evidence="10 11" key="1">
    <citation type="submission" date="2018-09" db="EMBL/GenBank/DDBJ databases">
        <title>Genomic investigation of the strawberry pathogen Phytophthora fragariae indicates pathogenicity is determined by transcriptional variation in three key races.</title>
        <authorList>
            <person name="Adams T.M."/>
            <person name="Armitage A.D."/>
            <person name="Sobczyk M.K."/>
            <person name="Bates H.J."/>
            <person name="Dunwell J.M."/>
            <person name="Nellist C.F."/>
            <person name="Harrison R.J."/>
        </authorList>
    </citation>
    <scope>NUCLEOTIDE SEQUENCE [LARGE SCALE GENOMIC DNA]</scope>
    <source>
        <strain evidence="10 11">SCRP245</strain>
    </source>
</reference>
<feature type="domain" description="ABC transporter" evidence="9">
    <location>
        <begin position="88"/>
        <end position="354"/>
    </location>
</feature>
<dbReference type="SUPFAM" id="SSF52540">
    <property type="entry name" value="P-loop containing nucleoside triphosphate hydrolases"/>
    <property type="match status" value="1"/>
</dbReference>
<dbReference type="GO" id="GO:0140359">
    <property type="term" value="F:ABC-type transporter activity"/>
    <property type="evidence" value="ECO:0007669"/>
    <property type="project" value="InterPro"/>
</dbReference>
<keyword evidence="2" id="KW-0813">Transport</keyword>
<evidence type="ECO:0000259" key="9">
    <source>
        <dbReference type="PROSITE" id="PS50893"/>
    </source>
</evidence>
<feature type="transmembrane region" description="Helical" evidence="8">
    <location>
        <begin position="593"/>
        <end position="613"/>
    </location>
</feature>
<evidence type="ECO:0000256" key="6">
    <source>
        <dbReference type="ARBA" id="ARBA00022989"/>
    </source>
</evidence>
<dbReference type="GO" id="GO:0016887">
    <property type="term" value="F:ATP hydrolysis activity"/>
    <property type="evidence" value="ECO:0007669"/>
    <property type="project" value="InterPro"/>
</dbReference>
<dbReference type="InterPro" id="IPR013525">
    <property type="entry name" value="ABC2_TM"/>
</dbReference>
<dbReference type="GO" id="GO:0016020">
    <property type="term" value="C:membrane"/>
    <property type="evidence" value="ECO:0007669"/>
    <property type="project" value="UniProtKB-SubCell"/>
</dbReference>
<dbReference type="Proteomes" id="UP000460718">
    <property type="component" value="Unassembled WGS sequence"/>
</dbReference>
<evidence type="ECO:0000256" key="3">
    <source>
        <dbReference type="ARBA" id="ARBA00022692"/>
    </source>
</evidence>
<dbReference type="InterPro" id="IPR003439">
    <property type="entry name" value="ABC_transporter-like_ATP-bd"/>
</dbReference>
<accession>A0A6A3I1J6</accession>
<evidence type="ECO:0000256" key="5">
    <source>
        <dbReference type="ARBA" id="ARBA00022840"/>
    </source>
</evidence>
<dbReference type="AlphaFoldDB" id="A0A6A3I1J6"/>
<feature type="transmembrane region" description="Helical" evidence="8">
    <location>
        <begin position="483"/>
        <end position="507"/>
    </location>
</feature>
<feature type="transmembrane region" description="Helical" evidence="8">
    <location>
        <begin position="528"/>
        <end position="552"/>
    </location>
</feature>
<name>A0A6A3I1J6_9STRA</name>
<proteinExistence type="predicted"/>
<evidence type="ECO:0000256" key="7">
    <source>
        <dbReference type="ARBA" id="ARBA00023136"/>
    </source>
</evidence>
<dbReference type="InterPro" id="IPR043926">
    <property type="entry name" value="ABCG_dom"/>
</dbReference>
<evidence type="ECO:0000256" key="4">
    <source>
        <dbReference type="ARBA" id="ARBA00022741"/>
    </source>
</evidence>
<dbReference type="EMBL" id="QXFW01002934">
    <property type="protein sequence ID" value="KAE8974244.1"/>
    <property type="molecule type" value="Genomic_DNA"/>
</dbReference>
<evidence type="ECO:0000256" key="2">
    <source>
        <dbReference type="ARBA" id="ARBA00022448"/>
    </source>
</evidence>
<comment type="caution">
    <text evidence="10">The sequence shown here is derived from an EMBL/GenBank/DDBJ whole genome shotgun (WGS) entry which is preliminary data.</text>
</comment>
<feature type="transmembrane region" description="Helical" evidence="8">
    <location>
        <begin position="564"/>
        <end position="586"/>
    </location>
</feature>
<dbReference type="InterPro" id="IPR003593">
    <property type="entry name" value="AAA+_ATPase"/>
</dbReference>
<gene>
    <name evidence="10" type="ORF">PF011_g24940</name>
</gene>
<dbReference type="Pfam" id="PF19055">
    <property type="entry name" value="ABC2_membrane_7"/>
    <property type="match status" value="1"/>
</dbReference>
<evidence type="ECO:0000256" key="8">
    <source>
        <dbReference type="SAM" id="Phobius"/>
    </source>
</evidence>
<keyword evidence="5" id="KW-0067">ATP-binding</keyword>
<comment type="subcellular location">
    <subcellularLocation>
        <location evidence="1">Membrane</location>
        <topology evidence="1">Multi-pass membrane protein</topology>
    </subcellularLocation>
</comment>
<keyword evidence="4" id="KW-0547">Nucleotide-binding</keyword>
<keyword evidence="6 8" id="KW-1133">Transmembrane helix</keyword>
<sequence>MPTSPPDASDQPMRATIEYDNGKTLMAQGPQALHDHVASRMEKALGRALPQMEVRFKDVSISADIVVKDETDLKTELPTLANELMKSVREMRSSKHVVKKQVLQNVSGVFKPGTITLVLGQPGSGKSSLMKLLSGRFPSDKNVTIEGDVTYNGIPSNTMTKRLPQFVSYVNQRDKHYPSLTVKETLEFAHACCGGSFSEREAQHLAGGTPEENKAALDAARAMFKHYPDIVIQQLGLDNCQNTIVGDAMTRGVSGGERKRVTTGEMEFGNKFVMMMDEISTGLDSAATFDIITTQRSIAKKFRKTVVISLLQPSPEVFELFDDVVILNEGHVMYHGPRAEVLGYFEGLGFKCPPRRDVADFLLDLGTDKQAQYEVSSISSGSVPRSASQYADVFTRSRIYARMMDELHGPVSSNLLEDNEKHMLAVPEFHQNFWDSTRAVVQRQITLTMRDTAFIIGRSVMVILMGLLYSSTFYQFDEANAQLVMGIIFNAVMFVSLGQQAQIPTFIAAREVFYKQRRANFFRTMSFVLSNSISLLPLGLAESLMFGSIVYWMCGYVATVEAFLLFELIMFMTNLAMSAWFFFLSCASPDLNVANPISMVSVLFFVLFAGFTITKEQIPDYLIWIYWIDPMAWGVRALAVNQYTDSSFDTCVYNDVDYCATYNMTMGEYSLTTFEVPTEKFWIWYGMVFMAAAVPRT</sequence>
<dbReference type="FunFam" id="3.40.50.300:FF:000528">
    <property type="entry name" value="ABC transporter G family member 31"/>
    <property type="match status" value="1"/>
</dbReference>
<dbReference type="PROSITE" id="PS50893">
    <property type="entry name" value="ABC_TRANSPORTER_2"/>
    <property type="match status" value="1"/>
</dbReference>
<dbReference type="GO" id="GO:0005524">
    <property type="term" value="F:ATP binding"/>
    <property type="evidence" value="ECO:0007669"/>
    <property type="project" value="UniProtKB-KW"/>
</dbReference>
<dbReference type="PANTHER" id="PTHR19241">
    <property type="entry name" value="ATP-BINDING CASSETTE TRANSPORTER"/>
    <property type="match status" value="1"/>
</dbReference>
<evidence type="ECO:0000256" key="1">
    <source>
        <dbReference type="ARBA" id="ARBA00004141"/>
    </source>
</evidence>
<dbReference type="Pfam" id="PF00005">
    <property type="entry name" value="ABC_tran"/>
    <property type="match status" value="1"/>
</dbReference>
<feature type="transmembrane region" description="Helical" evidence="8">
    <location>
        <begin position="452"/>
        <end position="471"/>
    </location>
</feature>
<keyword evidence="7 8" id="KW-0472">Membrane</keyword>